<sequence>MFLKIANGLGGWVLAVYGVGMALPLWFLTGCASYHTLPLNDRLPGMAQVAQKIATALHREPPVSSTRAVNLHAPLSGETLGELAVLLNPDLRAMRAQIGVAQAQVFAAGLLPDPRLALSADLPSDVVSGYYNAYSIGLSWSLASLFTRSANLHIAQAQARAVHYQVAWQEWLIANQTRILARRLYYLRQQETVAKTAASTTDRFYLVSAENLRRGDATITTTTLRQIAWLDSRDRQLALRRQVTKVRYDLNKSMGLPPQMRVPLRAPHLLSEVPDTAHLVALADSHRLDLLALRAGYTAQEARVRRAILGQYPGFTIGISRAADTSNIQTIGPSLSLDIPLWNRNRGVIAESEATRAQLRAAYTARLFQTRAEISALVADLHRLRQEIRPLEQQVPQLQRAERQLRGAAAEHNVTLIDYETVRSQALAKNLQLLALKQADAEQQAALEMAVGLPWQQWATRR</sequence>
<organism evidence="1 2">
    <name type="scientific">Acidithiobacillus ferrianus</name>
    <dbReference type="NCBI Taxonomy" id="2678518"/>
    <lineage>
        <taxon>Bacteria</taxon>
        <taxon>Pseudomonadati</taxon>
        <taxon>Pseudomonadota</taxon>
        <taxon>Acidithiobacillia</taxon>
        <taxon>Acidithiobacillales</taxon>
        <taxon>Acidithiobacillaceae</taxon>
        <taxon>Acidithiobacillus</taxon>
    </lineage>
</organism>
<evidence type="ECO:0000313" key="1">
    <source>
        <dbReference type="EMBL" id="XRI69762.1"/>
    </source>
</evidence>
<protein>
    <submittedName>
        <fullName evidence="1">TolC family protein</fullName>
    </submittedName>
</protein>
<keyword evidence="2" id="KW-1185">Reference proteome</keyword>
<accession>A0ACD5H922</accession>
<reference evidence="1" key="1">
    <citation type="submission" date="2023-06" db="EMBL/GenBank/DDBJ databases">
        <title>Complete and circular genome of Acidithiobacillus ferrianus DSM 107098.</title>
        <authorList>
            <person name="Norris P.R."/>
            <person name="Falagan C."/>
            <person name="Moya-Beltran A."/>
            <person name="Castro M."/>
            <person name="Quatrini R."/>
            <person name="Johnson D.B."/>
        </authorList>
    </citation>
    <scope>NUCLEOTIDE SEQUENCE</scope>
    <source>
        <strain evidence="1">MG</strain>
    </source>
</reference>
<name>A0ACD5H922_9PROT</name>
<dbReference type="Proteomes" id="UP000470022">
    <property type="component" value="Chromosome"/>
</dbReference>
<dbReference type="EMBL" id="CP127523">
    <property type="protein sequence ID" value="XRI69762.1"/>
    <property type="molecule type" value="Genomic_DNA"/>
</dbReference>
<gene>
    <name evidence="1" type="ORF">GL267_003500</name>
</gene>
<evidence type="ECO:0000313" key="2">
    <source>
        <dbReference type="Proteomes" id="UP000470022"/>
    </source>
</evidence>
<proteinExistence type="predicted"/>